<evidence type="ECO:0000256" key="2">
    <source>
        <dbReference type="ARBA" id="ARBA00022670"/>
    </source>
</evidence>
<dbReference type="SMART" id="SM00245">
    <property type="entry name" value="TSPc"/>
    <property type="match status" value="1"/>
</dbReference>
<evidence type="ECO:0000256" key="4">
    <source>
        <dbReference type="ARBA" id="ARBA00022825"/>
    </source>
</evidence>
<dbReference type="Proteomes" id="UP000545037">
    <property type="component" value="Unassembled WGS sequence"/>
</dbReference>
<dbReference type="Gene3D" id="3.30.750.44">
    <property type="match status" value="1"/>
</dbReference>
<feature type="region of interest" description="Disordered" evidence="6">
    <location>
        <begin position="437"/>
        <end position="488"/>
    </location>
</feature>
<feature type="domain" description="PDZ" evidence="8">
    <location>
        <begin position="81"/>
        <end position="151"/>
    </location>
</feature>
<sequence>MKKRLIVGTAILAFGMGGMTVAAQTPRNETFRMLELFGDVLSTVEQYYVVPVDNKKLIEAALAGMMTALDPHSNYLPPAGFDDLQERTSGAYSGVGLTISTEGGLVKVISPMDNSPAGRAGVQAGDAISAIDGQSAAGLTVSQVSDKLRGAIGTSVTVTFLRDGEEPREVVLTREVIKIESATGRVEGDFGYLRISTFNENTGRELAVAIAKIKTEKPDVKGFVLDLRNNGGGLLTAAIEVSDAFMERGEIVSQRGRTAEQIERYAARPGDLTGGLPVVVLVNYGSASASEIVAGALKDQERATIVGLTSFGKGSVQTVIPMNQGRDGALSITTARYYTPSGRSIQKIGIEPDLEVARSTAEARIVSRSSFIYSEAAYSTALDSSIGEERKKAHVPIESPGRDYDEDTDYQLQRALDVLRAGGDLTKLAAAPAGIVVSPAGTEGPFLPEEDEAATPTPPAVTPTPDPDAPPARAPEITPGNRPTPERR</sequence>
<dbReference type="InterPro" id="IPR005151">
    <property type="entry name" value="Tail-specific_protease"/>
</dbReference>
<evidence type="ECO:0000256" key="3">
    <source>
        <dbReference type="ARBA" id="ARBA00022801"/>
    </source>
</evidence>
<comment type="similarity">
    <text evidence="1 5">Belongs to the peptidase S41A family.</text>
</comment>
<proteinExistence type="inferred from homology"/>
<evidence type="ECO:0000256" key="1">
    <source>
        <dbReference type="ARBA" id="ARBA00009179"/>
    </source>
</evidence>
<dbReference type="PANTHER" id="PTHR32060">
    <property type="entry name" value="TAIL-SPECIFIC PROTEASE"/>
    <property type="match status" value="1"/>
</dbReference>
<keyword evidence="3 5" id="KW-0378">Hydrolase</keyword>
<dbReference type="SUPFAM" id="SSF50156">
    <property type="entry name" value="PDZ domain-like"/>
    <property type="match status" value="1"/>
</dbReference>
<name>A0A7W9FFC3_9CAUL</name>
<reference evidence="9 10" key="1">
    <citation type="submission" date="2020-08" db="EMBL/GenBank/DDBJ databases">
        <title>Genomic Encyclopedia of Type Strains, Phase IV (KMG-IV): sequencing the most valuable type-strain genomes for metagenomic binning, comparative biology and taxonomic classification.</title>
        <authorList>
            <person name="Goeker M."/>
        </authorList>
    </citation>
    <scope>NUCLEOTIDE SEQUENCE [LARGE SCALE GENOMIC DNA]</scope>
    <source>
        <strain evidence="9 10">DSM 4737</strain>
    </source>
</reference>
<protein>
    <submittedName>
        <fullName evidence="9">Carboxyl-terminal processing protease</fullName>
        <ecNumber evidence="9">3.4.21.102</ecNumber>
    </submittedName>
</protein>
<feature type="signal peptide" evidence="7">
    <location>
        <begin position="1"/>
        <end position="22"/>
    </location>
</feature>
<dbReference type="Pfam" id="PF17820">
    <property type="entry name" value="PDZ_6"/>
    <property type="match status" value="1"/>
</dbReference>
<evidence type="ECO:0000256" key="5">
    <source>
        <dbReference type="RuleBase" id="RU004404"/>
    </source>
</evidence>
<evidence type="ECO:0000259" key="8">
    <source>
        <dbReference type="PROSITE" id="PS50106"/>
    </source>
</evidence>
<dbReference type="CDD" id="cd06782">
    <property type="entry name" value="cpPDZ_CPP-like"/>
    <property type="match status" value="1"/>
</dbReference>
<dbReference type="GO" id="GO:0004252">
    <property type="term" value="F:serine-type endopeptidase activity"/>
    <property type="evidence" value="ECO:0007669"/>
    <property type="project" value="UniProtKB-EC"/>
</dbReference>
<dbReference type="SMART" id="SM00228">
    <property type="entry name" value="PDZ"/>
    <property type="match status" value="1"/>
</dbReference>
<feature type="chain" id="PRO_5030529475" evidence="7">
    <location>
        <begin position="23"/>
        <end position="488"/>
    </location>
</feature>
<keyword evidence="4 5" id="KW-0720">Serine protease</keyword>
<dbReference type="AlphaFoldDB" id="A0A7W9FFC3"/>
<evidence type="ECO:0000313" key="10">
    <source>
        <dbReference type="Proteomes" id="UP000545037"/>
    </source>
</evidence>
<dbReference type="InterPro" id="IPR001478">
    <property type="entry name" value="PDZ"/>
</dbReference>
<dbReference type="InterPro" id="IPR029045">
    <property type="entry name" value="ClpP/crotonase-like_dom_sf"/>
</dbReference>
<dbReference type="GO" id="GO:0007165">
    <property type="term" value="P:signal transduction"/>
    <property type="evidence" value="ECO:0007669"/>
    <property type="project" value="TreeGrafter"/>
</dbReference>
<gene>
    <name evidence="9" type="ORF">GGR13_002947</name>
</gene>
<dbReference type="RefSeq" id="WP_183214313.1">
    <property type="nucleotide sequence ID" value="NZ_JACHOR010000005.1"/>
</dbReference>
<dbReference type="Gene3D" id="2.30.42.10">
    <property type="match status" value="1"/>
</dbReference>
<evidence type="ECO:0000256" key="6">
    <source>
        <dbReference type="SAM" id="MobiDB-lite"/>
    </source>
</evidence>
<dbReference type="PANTHER" id="PTHR32060:SF30">
    <property type="entry name" value="CARBOXY-TERMINAL PROCESSING PROTEASE CTPA"/>
    <property type="match status" value="1"/>
</dbReference>
<keyword evidence="7" id="KW-0732">Signal</keyword>
<dbReference type="EMBL" id="JACHOR010000005">
    <property type="protein sequence ID" value="MBB5747326.1"/>
    <property type="molecule type" value="Genomic_DNA"/>
</dbReference>
<evidence type="ECO:0000256" key="7">
    <source>
        <dbReference type="SAM" id="SignalP"/>
    </source>
</evidence>
<feature type="compositionally biased region" description="Pro residues" evidence="6">
    <location>
        <begin position="456"/>
        <end position="473"/>
    </location>
</feature>
<dbReference type="GO" id="GO:0030288">
    <property type="term" value="C:outer membrane-bounded periplasmic space"/>
    <property type="evidence" value="ECO:0007669"/>
    <property type="project" value="TreeGrafter"/>
</dbReference>
<dbReference type="InterPro" id="IPR036034">
    <property type="entry name" value="PDZ_sf"/>
</dbReference>
<dbReference type="InterPro" id="IPR041489">
    <property type="entry name" value="PDZ_6"/>
</dbReference>
<accession>A0A7W9FFC3</accession>
<organism evidence="9 10">
    <name type="scientific">Brevundimonas variabilis</name>
    <dbReference type="NCBI Taxonomy" id="74312"/>
    <lineage>
        <taxon>Bacteria</taxon>
        <taxon>Pseudomonadati</taxon>
        <taxon>Pseudomonadota</taxon>
        <taxon>Alphaproteobacteria</taxon>
        <taxon>Caulobacterales</taxon>
        <taxon>Caulobacteraceae</taxon>
        <taxon>Brevundimonas</taxon>
    </lineage>
</organism>
<keyword evidence="10" id="KW-1185">Reference proteome</keyword>
<dbReference type="NCBIfam" id="TIGR00225">
    <property type="entry name" value="prc"/>
    <property type="match status" value="1"/>
</dbReference>
<dbReference type="Gene3D" id="3.90.226.10">
    <property type="entry name" value="2-enoyl-CoA Hydratase, Chain A, domain 1"/>
    <property type="match status" value="1"/>
</dbReference>
<dbReference type="GO" id="GO:0006508">
    <property type="term" value="P:proteolysis"/>
    <property type="evidence" value="ECO:0007669"/>
    <property type="project" value="UniProtKB-KW"/>
</dbReference>
<dbReference type="SUPFAM" id="SSF52096">
    <property type="entry name" value="ClpP/crotonase"/>
    <property type="match status" value="1"/>
</dbReference>
<keyword evidence="2 5" id="KW-0645">Protease</keyword>
<dbReference type="Pfam" id="PF03572">
    <property type="entry name" value="Peptidase_S41"/>
    <property type="match status" value="1"/>
</dbReference>
<dbReference type="CDD" id="cd07560">
    <property type="entry name" value="Peptidase_S41_CPP"/>
    <property type="match status" value="1"/>
</dbReference>
<dbReference type="FunFam" id="3.90.226.10:FF:000029">
    <property type="entry name" value="Peptidase, S41 family"/>
    <property type="match status" value="1"/>
</dbReference>
<dbReference type="FunFam" id="2.30.42.10:FF:000063">
    <property type="entry name" value="Peptidase, S41 family"/>
    <property type="match status" value="1"/>
</dbReference>
<dbReference type="EC" id="3.4.21.102" evidence="9"/>
<evidence type="ECO:0000313" key="9">
    <source>
        <dbReference type="EMBL" id="MBB5747326.1"/>
    </source>
</evidence>
<dbReference type="PROSITE" id="PS50106">
    <property type="entry name" value="PDZ"/>
    <property type="match status" value="1"/>
</dbReference>
<dbReference type="InterPro" id="IPR004447">
    <property type="entry name" value="Peptidase_S41A"/>
</dbReference>
<comment type="caution">
    <text evidence="9">The sequence shown here is derived from an EMBL/GenBank/DDBJ whole genome shotgun (WGS) entry which is preliminary data.</text>
</comment>